<gene>
    <name evidence="2" type="ORF">BJ554DRAFT_3185</name>
</gene>
<evidence type="ECO:0000256" key="1">
    <source>
        <dbReference type="SAM" id="MobiDB-lite"/>
    </source>
</evidence>
<feature type="compositionally biased region" description="Basic and acidic residues" evidence="1">
    <location>
        <begin position="209"/>
        <end position="220"/>
    </location>
</feature>
<feature type="region of interest" description="Disordered" evidence="1">
    <location>
        <begin position="157"/>
        <end position="221"/>
    </location>
</feature>
<feature type="region of interest" description="Disordered" evidence="1">
    <location>
        <begin position="233"/>
        <end position="288"/>
    </location>
</feature>
<reference evidence="2 3" key="1">
    <citation type="journal article" name="Sci. Rep.">
        <title>Genome-scale phylogenetic analyses confirm Olpidium as the closest living zoosporic fungus to the non-flagellated, terrestrial fungi.</title>
        <authorList>
            <person name="Chang Y."/>
            <person name="Rochon D."/>
            <person name="Sekimoto S."/>
            <person name="Wang Y."/>
            <person name="Chovatia M."/>
            <person name="Sandor L."/>
            <person name="Salamov A."/>
            <person name="Grigoriev I.V."/>
            <person name="Stajich J.E."/>
            <person name="Spatafora J.W."/>
        </authorList>
    </citation>
    <scope>NUCLEOTIDE SEQUENCE [LARGE SCALE GENOMIC DNA]</scope>
    <source>
        <strain evidence="2">S191</strain>
    </source>
</reference>
<evidence type="ECO:0000313" key="3">
    <source>
        <dbReference type="Proteomes" id="UP000673691"/>
    </source>
</evidence>
<sequence length="416" mass="43256">MDLSNSNIPVPAPGPLKHSSLVPAAVSIGPDSASMFSRPLFNPPAVSQFNGFALPVAQGFAAGFSTGIASIGPSTLPGVGAVYPAAAPSAAAAISLTGGTPTAPFAPQPAATIPPILPSAFAMPVQRVATFASPRTATSVFAGTVVPAFATSALQTPSFAAQPPTPKTPLNGRFTSLGQHVPTETLPKSPGLARSPTKTCPARITNSDALRDDASERTTDDSAAVAIDLSAAASTTEASPSGSDKFFSPVSSSPSSFHRSGSPSPPTPSPAPPPPTKPTTPPFVAVPGTTFGVQVPVRETEMEPLDEWEALKEEIDMNNVEAQVDWHGRALEVLDGLSAEAVFTLVPLGFKTGVRVKAERRAEVKRLKVRNNYFNPAIWTEQEKLDGYGDAEPMTFEPLCTPKRLRREDSRSAAIS</sequence>
<dbReference type="EMBL" id="JAEFCI010001510">
    <property type="protein sequence ID" value="KAG5462860.1"/>
    <property type="molecule type" value="Genomic_DNA"/>
</dbReference>
<organism evidence="2 3">
    <name type="scientific">Olpidium bornovanus</name>
    <dbReference type="NCBI Taxonomy" id="278681"/>
    <lineage>
        <taxon>Eukaryota</taxon>
        <taxon>Fungi</taxon>
        <taxon>Fungi incertae sedis</taxon>
        <taxon>Olpidiomycota</taxon>
        <taxon>Olpidiomycotina</taxon>
        <taxon>Olpidiomycetes</taxon>
        <taxon>Olpidiales</taxon>
        <taxon>Olpidiaceae</taxon>
        <taxon>Olpidium</taxon>
    </lineage>
</organism>
<dbReference type="AlphaFoldDB" id="A0A8H8DLM8"/>
<feature type="non-terminal residue" evidence="2">
    <location>
        <position position="416"/>
    </location>
</feature>
<keyword evidence="3" id="KW-1185">Reference proteome</keyword>
<feature type="compositionally biased region" description="Low complexity" evidence="1">
    <location>
        <begin position="233"/>
        <end position="262"/>
    </location>
</feature>
<comment type="caution">
    <text evidence="2">The sequence shown here is derived from an EMBL/GenBank/DDBJ whole genome shotgun (WGS) entry which is preliminary data.</text>
</comment>
<dbReference type="Proteomes" id="UP000673691">
    <property type="component" value="Unassembled WGS sequence"/>
</dbReference>
<evidence type="ECO:0000313" key="2">
    <source>
        <dbReference type="EMBL" id="KAG5462860.1"/>
    </source>
</evidence>
<feature type="compositionally biased region" description="Pro residues" evidence="1">
    <location>
        <begin position="263"/>
        <end position="281"/>
    </location>
</feature>
<name>A0A8H8DLM8_9FUNG</name>
<protein>
    <submittedName>
        <fullName evidence="2">Uncharacterized protein</fullName>
    </submittedName>
</protein>
<accession>A0A8H8DLM8</accession>
<proteinExistence type="predicted"/>